<protein>
    <recommendedName>
        <fullName evidence="2">Alginate export domain-containing protein</fullName>
    </recommendedName>
</protein>
<sequence length="425" mass="45985">MVDDGVDRRATWRGEPERRAPRSGRVAQVALTCAVLAPAAAAAEPVTVKPIFDARIRYEHVDQDGLAREADALTTRLRTGAEVASGPWSMLIEGEATVALVDDYFNGVRGPTDRPLVLDPENVELNRAQVRYAGLKNGAVTLGRQRIELLDQRFVGGAAFRQNEQTFDALRLQYGAKSGPTLDVSYVWSVRTVNGSRGRGARQTAVDGDNLFAVAGLPTPVGTISAFALLVDQDEALVQAYRLSSQTYGVRLAGSRPAGPATLSYAASYARQSDYHRNPNDYSATYLLAEASAAAAGFTATAGYEELGADDGRALTSFQTPLATLFKFNGWADRFVVTPPNGLRDLYFGAGYGAKKVGPADAITLSATWHRFESDRLDLDYGREIDLLASAKIGRTTLAARYAGYRTKGFATDTDRFWLSADFVF</sequence>
<dbReference type="EMBL" id="PXYI01000002">
    <property type="protein sequence ID" value="PSJ42080.1"/>
    <property type="molecule type" value="Genomic_DNA"/>
</dbReference>
<evidence type="ECO:0000256" key="1">
    <source>
        <dbReference type="SAM" id="MobiDB-lite"/>
    </source>
</evidence>
<keyword evidence="4" id="KW-1185">Reference proteome</keyword>
<dbReference type="Pfam" id="PF13372">
    <property type="entry name" value="Alginate_exp"/>
    <property type="match status" value="1"/>
</dbReference>
<dbReference type="InterPro" id="IPR025388">
    <property type="entry name" value="Alginate_export_dom"/>
</dbReference>
<evidence type="ECO:0000313" key="3">
    <source>
        <dbReference type="EMBL" id="PSJ42080.1"/>
    </source>
</evidence>
<dbReference type="Gene3D" id="2.40.160.10">
    <property type="entry name" value="Porin"/>
    <property type="match status" value="1"/>
</dbReference>
<dbReference type="OrthoDB" id="9767539at2"/>
<evidence type="ECO:0000259" key="2">
    <source>
        <dbReference type="Pfam" id="PF13372"/>
    </source>
</evidence>
<dbReference type="Proteomes" id="UP000241167">
    <property type="component" value="Unassembled WGS sequence"/>
</dbReference>
<dbReference type="RefSeq" id="WP_106512248.1">
    <property type="nucleotide sequence ID" value="NZ_PXYI01000002.1"/>
</dbReference>
<proteinExistence type="predicted"/>
<reference evidence="3 4" key="1">
    <citation type="submission" date="2018-03" db="EMBL/GenBank/DDBJ databases">
        <title>The draft genome of Sphingosinicella sp. GL-C-18.</title>
        <authorList>
            <person name="Liu L."/>
            <person name="Li L."/>
            <person name="Liang L."/>
            <person name="Zhang X."/>
            <person name="Wang T."/>
        </authorList>
    </citation>
    <scope>NUCLEOTIDE SEQUENCE [LARGE SCALE GENOMIC DNA]</scope>
    <source>
        <strain evidence="3 4">GL-C-18</strain>
    </source>
</reference>
<feature type="region of interest" description="Disordered" evidence="1">
    <location>
        <begin position="1"/>
        <end position="23"/>
    </location>
</feature>
<name>A0A2P7QVW5_9SPHN</name>
<evidence type="ECO:0000313" key="4">
    <source>
        <dbReference type="Proteomes" id="UP000241167"/>
    </source>
</evidence>
<dbReference type="InterPro" id="IPR023614">
    <property type="entry name" value="Porin_dom_sf"/>
</dbReference>
<comment type="caution">
    <text evidence="3">The sequence shown here is derived from an EMBL/GenBank/DDBJ whole genome shotgun (WGS) entry which is preliminary data.</text>
</comment>
<dbReference type="AlphaFoldDB" id="A0A2P7QVW5"/>
<accession>A0A2P7QVW5</accession>
<feature type="domain" description="Alginate export" evidence="2">
    <location>
        <begin position="53"/>
        <end position="272"/>
    </location>
</feature>
<gene>
    <name evidence="3" type="ORF">C7I55_07500</name>
</gene>
<feature type="compositionally biased region" description="Basic and acidic residues" evidence="1">
    <location>
        <begin position="1"/>
        <end position="20"/>
    </location>
</feature>
<organism evidence="3 4">
    <name type="scientific">Allosphingosinicella deserti</name>
    <dbReference type="NCBI Taxonomy" id="2116704"/>
    <lineage>
        <taxon>Bacteria</taxon>
        <taxon>Pseudomonadati</taxon>
        <taxon>Pseudomonadota</taxon>
        <taxon>Alphaproteobacteria</taxon>
        <taxon>Sphingomonadales</taxon>
        <taxon>Sphingomonadaceae</taxon>
        <taxon>Allosphingosinicella</taxon>
    </lineage>
</organism>